<reference evidence="8 9" key="1">
    <citation type="submission" date="2021-03" db="EMBL/GenBank/DDBJ databases">
        <title>Genomic Encyclopedia of Type Strains, Phase IV (KMG-IV): sequencing the most valuable type-strain genomes for metagenomic binning, comparative biology and taxonomic classification.</title>
        <authorList>
            <person name="Goeker M."/>
        </authorList>
    </citation>
    <scope>NUCLEOTIDE SEQUENCE [LARGE SCALE GENOMIC DNA]</scope>
    <source>
        <strain evidence="8 9">DSM 21085</strain>
    </source>
</reference>
<feature type="transmembrane region" description="Helical" evidence="6">
    <location>
        <begin position="263"/>
        <end position="281"/>
    </location>
</feature>
<evidence type="ECO:0000256" key="6">
    <source>
        <dbReference type="SAM" id="Phobius"/>
    </source>
</evidence>
<sequence length="518" mass="55333">MEFGILSLLPPVIAIVLALITRNVIPALFAGVWLGATMMHDWNPLMGLYASFGDFIIPNVGSEWSATVLIYCGLFGVLIAFLQKTGGAHAIAHSISKKVKTPRGAQSSTFLFGIIIFFEDYFNALTVGSVMRSVTDKMRVSREKLAYIVDSTSAPMCLLAPVSTWVVFVMGLIGAQFVELGMTGSEYMTYIFTIPFNFYSILALALVAIIVFMKWDYGPMAKAEYRARTTGEVIRKGAEPPSEDKMADDVKLAEGHTPKKRNMIVPIVVLIGLIPPLFLWTGGFPEKDFVAAVGEADGGKSILIAAFSAGVVALIMGMQQKLFSFKEAMSIYVSGFRSMMLVYIILTLAWSIGSVTSELGTAAYIVDFAEQTASPAIIPVLLFIIGAIVAFTTGTSYGTFAIMVPIAMPIADSMDLSMYLAIAAVLSGGIFGDHCSPISDTTILSSAGSASDHIDHVNTQIPYAITAGISGIVSFLIAGITGSAILSIIAGVITLIILAFILNRVWGQKIPNESSLAA</sequence>
<keyword evidence="2" id="KW-1003">Cell membrane</keyword>
<feature type="transmembrane region" description="Helical" evidence="6">
    <location>
        <begin position="187"/>
        <end position="212"/>
    </location>
</feature>
<dbReference type="PANTHER" id="PTHR43478">
    <property type="entry name" value="NA+/H+ ANTIPORTER-RELATED"/>
    <property type="match status" value="1"/>
</dbReference>
<feature type="transmembrane region" description="Helical" evidence="6">
    <location>
        <begin position="340"/>
        <end position="365"/>
    </location>
</feature>
<feature type="transmembrane region" description="Helical" evidence="6">
    <location>
        <begin position="147"/>
        <end position="175"/>
    </location>
</feature>
<protein>
    <submittedName>
        <fullName evidence="8">Na+/H+ antiporter NhaC</fullName>
    </submittedName>
</protein>
<comment type="caution">
    <text evidence="8">The sequence shown here is derived from an EMBL/GenBank/DDBJ whole genome shotgun (WGS) entry which is preliminary data.</text>
</comment>
<feature type="transmembrane region" description="Helical" evidence="6">
    <location>
        <begin position="377"/>
        <end position="404"/>
    </location>
</feature>
<proteinExistence type="predicted"/>
<feature type="transmembrane region" description="Helical" evidence="6">
    <location>
        <begin position="12"/>
        <end position="36"/>
    </location>
</feature>
<dbReference type="Pfam" id="PF03553">
    <property type="entry name" value="Na_H_antiporter"/>
    <property type="match status" value="1"/>
</dbReference>
<organism evidence="8 9">
    <name type="scientific">Virgibacillus litoralis</name>
    <dbReference type="NCBI Taxonomy" id="578221"/>
    <lineage>
        <taxon>Bacteria</taxon>
        <taxon>Bacillati</taxon>
        <taxon>Bacillota</taxon>
        <taxon>Bacilli</taxon>
        <taxon>Bacillales</taxon>
        <taxon>Bacillaceae</taxon>
        <taxon>Virgibacillus</taxon>
    </lineage>
</organism>
<comment type="subcellular location">
    <subcellularLocation>
        <location evidence="1">Cell membrane</location>
        <topology evidence="1">Multi-pass membrane protein</topology>
    </subcellularLocation>
</comment>
<feature type="transmembrane region" description="Helical" evidence="6">
    <location>
        <begin position="301"/>
        <end position="319"/>
    </location>
</feature>
<evidence type="ECO:0000256" key="2">
    <source>
        <dbReference type="ARBA" id="ARBA00022475"/>
    </source>
</evidence>
<dbReference type="RefSeq" id="WP_209482005.1">
    <property type="nucleotide sequence ID" value="NZ_JAGGKK010000023.1"/>
</dbReference>
<evidence type="ECO:0000313" key="8">
    <source>
        <dbReference type="EMBL" id="MBP1950532.1"/>
    </source>
</evidence>
<dbReference type="EMBL" id="JAGGKK010000023">
    <property type="protein sequence ID" value="MBP1950532.1"/>
    <property type="molecule type" value="Genomic_DNA"/>
</dbReference>
<keyword evidence="5 6" id="KW-0472">Membrane</keyword>
<dbReference type="PANTHER" id="PTHR43478:SF1">
    <property type="entry name" value="NA+_H+ ANTIPORTER NHAC-LIKE C-TERMINAL DOMAIN-CONTAINING PROTEIN"/>
    <property type="match status" value="1"/>
</dbReference>
<name>A0ABS4HHY9_9BACI</name>
<keyword evidence="9" id="KW-1185">Reference proteome</keyword>
<evidence type="ECO:0000259" key="7">
    <source>
        <dbReference type="Pfam" id="PF03553"/>
    </source>
</evidence>
<feature type="transmembrane region" description="Helical" evidence="6">
    <location>
        <begin position="472"/>
        <end position="502"/>
    </location>
</feature>
<keyword evidence="4 6" id="KW-1133">Transmembrane helix</keyword>
<evidence type="ECO:0000256" key="3">
    <source>
        <dbReference type="ARBA" id="ARBA00022692"/>
    </source>
</evidence>
<dbReference type="Proteomes" id="UP001519328">
    <property type="component" value="Unassembled WGS sequence"/>
</dbReference>
<evidence type="ECO:0000256" key="5">
    <source>
        <dbReference type="ARBA" id="ARBA00023136"/>
    </source>
</evidence>
<evidence type="ECO:0000256" key="1">
    <source>
        <dbReference type="ARBA" id="ARBA00004651"/>
    </source>
</evidence>
<gene>
    <name evidence="8" type="ORF">J2Z82_003491</name>
</gene>
<evidence type="ECO:0000256" key="4">
    <source>
        <dbReference type="ARBA" id="ARBA00022989"/>
    </source>
</evidence>
<evidence type="ECO:0000313" key="9">
    <source>
        <dbReference type="Proteomes" id="UP001519328"/>
    </source>
</evidence>
<feature type="domain" description="Na+/H+ antiporter NhaC-like C-terminal" evidence="7">
    <location>
        <begin position="156"/>
        <end position="480"/>
    </location>
</feature>
<dbReference type="InterPro" id="IPR018461">
    <property type="entry name" value="Na/H_Antiport_NhaC-like_C"/>
</dbReference>
<feature type="transmembrane region" description="Helical" evidence="6">
    <location>
        <begin position="64"/>
        <end position="82"/>
    </location>
</feature>
<keyword evidence="3 6" id="KW-0812">Transmembrane</keyword>
<accession>A0ABS4HHY9</accession>